<protein>
    <submittedName>
        <fullName evidence="4">C-type lectin domain-containing protein</fullName>
    </submittedName>
</protein>
<dbReference type="InterPro" id="IPR016187">
    <property type="entry name" value="CTDL_fold"/>
</dbReference>
<dbReference type="Proteomes" id="UP000492821">
    <property type="component" value="Unassembled WGS sequence"/>
</dbReference>
<feature type="domain" description="C-type lectin" evidence="2">
    <location>
        <begin position="59"/>
        <end position="139"/>
    </location>
</feature>
<feature type="signal peptide" evidence="1">
    <location>
        <begin position="1"/>
        <end position="20"/>
    </location>
</feature>
<keyword evidence="1" id="KW-0732">Signal</keyword>
<dbReference type="AlphaFoldDB" id="A0A7E4V7S3"/>
<reference evidence="4" key="2">
    <citation type="submission" date="2020-10" db="UniProtKB">
        <authorList>
            <consortium name="WormBaseParasite"/>
        </authorList>
    </citation>
    <scope>IDENTIFICATION</scope>
</reference>
<proteinExistence type="predicted"/>
<evidence type="ECO:0000259" key="2">
    <source>
        <dbReference type="PROSITE" id="PS50041"/>
    </source>
</evidence>
<dbReference type="InterPro" id="IPR001304">
    <property type="entry name" value="C-type_lectin-like"/>
</dbReference>
<dbReference type="PROSITE" id="PS50041">
    <property type="entry name" value="C_TYPE_LECTIN_2"/>
    <property type="match status" value="1"/>
</dbReference>
<accession>A0A7E4V7S3</accession>
<evidence type="ECO:0000313" key="3">
    <source>
        <dbReference type="Proteomes" id="UP000492821"/>
    </source>
</evidence>
<name>A0A7E4V7S3_PANRE</name>
<evidence type="ECO:0000313" key="4">
    <source>
        <dbReference type="WBParaSite" id="Pan_g17637.t1"/>
    </source>
</evidence>
<dbReference type="SUPFAM" id="SSF56436">
    <property type="entry name" value="C-type lectin-like"/>
    <property type="match status" value="1"/>
</dbReference>
<dbReference type="CDD" id="cd00037">
    <property type="entry name" value="CLECT"/>
    <property type="match status" value="1"/>
</dbReference>
<sequence length="147" mass="16531">MTRFLLAFVFAISIVTSTNAVAIRFFNNDVSTYGPEPTTPSPTISSAACTDLNGVKSHSTGQCFIHVNETKTFIQAELYCEFNFKGHLTSVHSAFDNLYVADFARQIFLSIDQYYIGLTRLEGNRDAWQDGTPVDYTDFNYNSLMHD</sequence>
<evidence type="ECO:0000256" key="1">
    <source>
        <dbReference type="SAM" id="SignalP"/>
    </source>
</evidence>
<feature type="chain" id="PRO_5028908986" evidence="1">
    <location>
        <begin position="21"/>
        <end position="147"/>
    </location>
</feature>
<dbReference type="InterPro" id="IPR016186">
    <property type="entry name" value="C-type_lectin-like/link_sf"/>
</dbReference>
<keyword evidence="3" id="KW-1185">Reference proteome</keyword>
<dbReference type="WBParaSite" id="Pan_g17637.t1">
    <property type="protein sequence ID" value="Pan_g17637.t1"/>
    <property type="gene ID" value="Pan_g17637"/>
</dbReference>
<organism evidence="3 4">
    <name type="scientific">Panagrellus redivivus</name>
    <name type="common">Microworm</name>
    <dbReference type="NCBI Taxonomy" id="6233"/>
    <lineage>
        <taxon>Eukaryota</taxon>
        <taxon>Metazoa</taxon>
        <taxon>Ecdysozoa</taxon>
        <taxon>Nematoda</taxon>
        <taxon>Chromadorea</taxon>
        <taxon>Rhabditida</taxon>
        <taxon>Tylenchina</taxon>
        <taxon>Panagrolaimomorpha</taxon>
        <taxon>Panagrolaimoidea</taxon>
        <taxon>Panagrolaimidae</taxon>
        <taxon>Panagrellus</taxon>
    </lineage>
</organism>
<dbReference type="Gene3D" id="3.10.100.10">
    <property type="entry name" value="Mannose-Binding Protein A, subunit A"/>
    <property type="match status" value="1"/>
</dbReference>
<reference evidence="3" key="1">
    <citation type="journal article" date="2013" name="Genetics">
        <title>The draft genome and transcriptome of Panagrellus redivivus are shaped by the harsh demands of a free-living lifestyle.</title>
        <authorList>
            <person name="Srinivasan J."/>
            <person name="Dillman A.R."/>
            <person name="Macchietto M.G."/>
            <person name="Heikkinen L."/>
            <person name="Lakso M."/>
            <person name="Fracchia K.M."/>
            <person name="Antoshechkin I."/>
            <person name="Mortazavi A."/>
            <person name="Wong G."/>
            <person name="Sternberg P.W."/>
        </authorList>
    </citation>
    <scope>NUCLEOTIDE SEQUENCE [LARGE SCALE GENOMIC DNA]</scope>
    <source>
        <strain evidence="3">MT8872</strain>
    </source>
</reference>